<dbReference type="AlphaFoldDB" id="A0A0C3FXA8"/>
<keyword evidence="2 5" id="KW-0547">Nucleotide-binding</keyword>
<keyword evidence="6" id="KW-0460">Magnesium</keyword>
<dbReference type="CDD" id="cd00066">
    <property type="entry name" value="G-alpha"/>
    <property type="match status" value="1"/>
</dbReference>
<dbReference type="SMART" id="SM00275">
    <property type="entry name" value="G_alpha"/>
    <property type="match status" value="1"/>
</dbReference>
<evidence type="ECO:0000256" key="3">
    <source>
        <dbReference type="ARBA" id="ARBA00023134"/>
    </source>
</evidence>
<dbReference type="GO" id="GO:0007188">
    <property type="term" value="P:adenylate cyclase-modulating G protein-coupled receptor signaling pathway"/>
    <property type="evidence" value="ECO:0007669"/>
    <property type="project" value="TreeGrafter"/>
</dbReference>
<dbReference type="InterPro" id="IPR001019">
    <property type="entry name" value="Gprotein_alpha_su"/>
</dbReference>
<accession>A0A0C3FXA8</accession>
<dbReference type="GO" id="GO:0005525">
    <property type="term" value="F:GTP binding"/>
    <property type="evidence" value="ECO:0007669"/>
    <property type="project" value="UniProtKB-KW"/>
</dbReference>
<dbReference type="GO" id="GO:0046872">
    <property type="term" value="F:metal ion binding"/>
    <property type="evidence" value="ECO:0007669"/>
    <property type="project" value="UniProtKB-KW"/>
</dbReference>
<feature type="compositionally biased region" description="Basic and acidic residues" evidence="7">
    <location>
        <begin position="36"/>
        <end position="50"/>
    </location>
</feature>
<keyword evidence="1 6" id="KW-0479">Metal-binding</keyword>
<dbReference type="GO" id="GO:0003924">
    <property type="term" value="F:GTPase activity"/>
    <property type="evidence" value="ECO:0007669"/>
    <property type="project" value="InterPro"/>
</dbReference>
<reference evidence="8 9" key="1">
    <citation type="submission" date="2014-04" db="EMBL/GenBank/DDBJ databases">
        <authorList>
            <consortium name="DOE Joint Genome Institute"/>
            <person name="Kuo A."/>
            <person name="Tarkka M."/>
            <person name="Buscot F."/>
            <person name="Kohler A."/>
            <person name="Nagy L.G."/>
            <person name="Floudas D."/>
            <person name="Copeland A."/>
            <person name="Barry K.W."/>
            <person name="Cichocki N."/>
            <person name="Veneault-Fourrey C."/>
            <person name="LaButti K."/>
            <person name="Lindquist E.A."/>
            <person name="Lipzen A."/>
            <person name="Lundell T."/>
            <person name="Morin E."/>
            <person name="Murat C."/>
            <person name="Sun H."/>
            <person name="Tunlid A."/>
            <person name="Henrissat B."/>
            <person name="Grigoriev I.V."/>
            <person name="Hibbett D.S."/>
            <person name="Martin F."/>
            <person name="Nordberg H.P."/>
            <person name="Cantor M.N."/>
            <person name="Hua S.X."/>
        </authorList>
    </citation>
    <scope>NUCLEOTIDE SEQUENCE [LARGE SCALE GENOMIC DNA]</scope>
    <source>
        <strain evidence="8 9">F 1598</strain>
    </source>
</reference>
<gene>
    <name evidence="8" type="ORF">PILCRDRAFT_813900</name>
</gene>
<evidence type="ECO:0000256" key="7">
    <source>
        <dbReference type="SAM" id="MobiDB-lite"/>
    </source>
</evidence>
<dbReference type="InterPro" id="IPR011025">
    <property type="entry name" value="GproteinA_insert"/>
</dbReference>
<feature type="binding site" evidence="6">
    <location>
        <position position="380"/>
    </location>
    <ligand>
        <name>Mg(2+)</name>
        <dbReference type="ChEBI" id="CHEBI:18420"/>
    </ligand>
</feature>
<dbReference type="STRING" id="765440.A0A0C3FXA8"/>
<dbReference type="Pfam" id="PF00503">
    <property type="entry name" value="G-alpha"/>
    <property type="match status" value="1"/>
</dbReference>
<evidence type="ECO:0000256" key="5">
    <source>
        <dbReference type="PIRSR" id="PIRSR601019-1"/>
    </source>
</evidence>
<dbReference type="OrthoDB" id="5817230at2759"/>
<dbReference type="PANTHER" id="PTHR10218">
    <property type="entry name" value="GTP-BINDING PROTEIN ALPHA SUBUNIT"/>
    <property type="match status" value="1"/>
</dbReference>
<sequence length="563" mass="63748">MRRQRTEPISSTIGQRRRSLSDPLAVALRPPENESPDERQRRLHAEEEARRVSDDIDDMIRAERKENRLKQEVKVLLLGQSESGKSTTLKQFQLMHSPAAFRADRMAWRAVIYLNLVRSIRRIMDAITPEAEPVDDHEDEVGTLEMASIIISSNGRPTSAIAGTNVTNYEMYKRRLEPLSSLEERLIRLLSSPDEDEPIRLGPIPAGWQPPSNLNSLSSSSTYTNANAHGKGRPTPHVHIPTGSYSSHVSPVSTSTSYSPQSSPSDRSISKSKKHEVAVHNTTNWKKAFTLGGKTKSPKSEHSGEIAGWWDDPNDPVHILNACAPAMLDLWKDQDVQERLEEKSLRLEESSGFYLNEISRITAKRYIPTDEDVLKARLKTLGAVEHSFTLQRGSHRGITWKIYDVGGARNQRQAWAPFFEDANAIIFLAPISAFDQVLAEDPKVNRLEDSLLLWRTVIQNKLLASVNIVLFLNKCDLLQAKLNAGVRLNQHMLSYRNRPNDYETVSNYFRTKFGALHQTESPNRERELYIHLTAVTDTRRTFTIISNVRDIIIKSNLKNLALV</sequence>
<feature type="compositionally biased region" description="Low complexity" evidence="7">
    <location>
        <begin position="244"/>
        <end position="267"/>
    </location>
</feature>
<evidence type="ECO:0000313" key="8">
    <source>
        <dbReference type="EMBL" id="KIM88900.1"/>
    </source>
</evidence>
<feature type="binding site" evidence="5">
    <location>
        <begin position="473"/>
        <end position="476"/>
    </location>
    <ligand>
        <name>GTP</name>
        <dbReference type="ChEBI" id="CHEBI:37565"/>
    </ligand>
</feature>
<reference evidence="9" key="2">
    <citation type="submission" date="2015-01" db="EMBL/GenBank/DDBJ databases">
        <title>Evolutionary Origins and Diversification of the Mycorrhizal Mutualists.</title>
        <authorList>
            <consortium name="DOE Joint Genome Institute"/>
            <consortium name="Mycorrhizal Genomics Consortium"/>
            <person name="Kohler A."/>
            <person name="Kuo A."/>
            <person name="Nagy L.G."/>
            <person name="Floudas D."/>
            <person name="Copeland A."/>
            <person name="Barry K.W."/>
            <person name="Cichocki N."/>
            <person name="Veneault-Fourrey C."/>
            <person name="LaButti K."/>
            <person name="Lindquist E.A."/>
            <person name="Lipzen A."/>
            <person name="Lundell T."/>
            <person name="Morin E."/>
            <person name="Murat C."/>
            <person name="Riley R."/>
            <person name="Ohm R."/>
            <person name="Sun H."/>
            <person name="Tunlid A."/>
            <person name="Henrissat B."/>
            <person name="Grigoriev I.V."/>
            <person name="Hibbett D.S."/>
            <person name="Martin F."/>
        </authorList>
    </citation>
    <scope>NUCLEOTIDE SEQUENCE [LARGE SCALE GENOMIC DNA]</scope>
    <source>
        <strain evidence="9">F 1598</strain>
    </source>
</reference>
<organism evidence="8 9">
    <name type="scientific">Piloderma croceum (strain F 1598)</name>
    <dbReference type="NCBI Taxonomy" id="765440"/>
    <lineage>
        <taxon>Eukaryota</taxon>
        <taxon>Fungi</taxon>
        <taxon>Dikarya</taxon>
        <taxon>Basidiomycota</taxon>
        <taxon>Agaricomycotina</taxon>
        <taxon>Agaricomycetes</taxon>
        <taxon>Agaricomycetidae</taxon>
        <taxon>Atheliales</taxon>
        <taxon>Atheliaceae</taxon>
        <taxon>Piloderma</taxon>
    </lineage>
</organism>
<dbReference type="GO" id="GO:0005737">
    <property type="term" value="C:cytoplasm"/>
    <property type="evidence" value="ECO:0007669"/>
    <property type="project" value="TreeGrafter"/>
</dbReference>
<evidence type="ECO:0000256" key="6">
    <source>
        <dbReference type="PIRSR" id="PIRSR601019-2"/>
    </source>
</evidence>
<evidence type="ECO:0000256" key="4">
    <source>
        <dbReference type="ARBA" id="ARBA00023224"/>
    </source>
</evidence>
<feature type="binding site" evidence="5">
    <location>
        <begin position="374"/>
        <end position="380"/>
    </location>
    <ligand>
        <name>GTP</name>
        <dbReference type="ChEBI" id="CHEBI:37565"/>
    </ligand>
</feature>
<dbReference type="InterPro" id="IPR027417">
    <property type="entry name" value="P-loop_NTPase"/>
</dbReference>
<evidence type="ECO:0000313" key="9">
    <source>
        <dbReference type="Proteomes" id="UP000054166"/>
    </source>
</evidence>
<dbReference type="InParanoid" id="A0A0C3FXA8"/>
<dbReference type="GO" id="GO:0031683">
    <property type="term" value="F:G-protein beta/gamma-subunit complex binding"/>
    <property type="evidence" value="ECO:0007669"/>
    <property type="project" value="InterPro"/>
</dbReference>
<dbReference type="HOGENOM" id="CLU_014184_1_1_1"/>
<dbReference type="PRINTS" id="PR00318">
    <property type="entry name" value="GPROTEINA"/>
</dbReference>
<dbReference type="GO" id="GO:0001664">
    <property type="term" value="F:G protein-coupled receptor binding"/>
    <property type="evidence" value="ECO:0007669"/>
    <property type="project" value="TreeGrafter"/>
</dbReference>
<name>A0A0C3FXA8_PILCF</name>
<feature type="compositionally biased region" description="Low complexity" evidence="7">
    <location>
        <begin position="210"/>
        <end position="221"/>
    </location>
</feature>
<dbReference type="EMBL" id="KN832976">
    <property type="protein sequence ID" value="KIM88900.1"/>
    <property type="molecule type" value="Genomic_DNA"/>
</dbReference>
<dbReference type="PANTHER" id="PTHR10218:SF360">
    <property type="entry name" value="GUANINE NUCLEOTIDE-BINDING PROTEIN SUBUNIT ALPHA HOMOLOG"/>
    <property type="match status" value="1"/>
</dbReference>
<feature type="region of interest" description="Disordered" evidence="7">
    <location>
        <begin position="198"/>
        <end position="277"/>
    </location>
</feature>
<dbReference type="PROSITE" id="PS51882">
    <property type="entry name" value="G_ALPHA"/>
    <property type="match status" value="1"/>
</dbReference>
<dbReference type="SUPFAM" id="SSF52540">
    <property type="entry name" value="P-loop containing nucleoside triphosphate hydrolases"/>
    <property type="match status" value="1"/>
</dbReference>
<dbReference type="Gene3D" id="3.40.50.300">
    <property type="entry name" value="P-loop containing nucleotide triphosphate hydrolases"/>
    <property type="match status" value="2"/>
</dbReference>
<dbReference type="GO" id="GO:0005834">
    <property type="term" value="C:heterotrimeric G-protein complex"/>
    <property type="evidence" value="ECO:0007669"/>
    <property type="project" value="TreeGrafter"/>
</dbReference>
<evidence type="ECO:0008006" key="10">
    <source>
        <dbReference type="Google" id="ProtNLM"/>
    </source>
</evidence>
<dbReference type="SUPFAM" id="SSF47895">
    <property type="entry name" value="Transducin (alpha subunit), insertion domain"/>
    <property type="match status" value="1"/>
</dbReference>
<protein>
    <recommendedName>
        <fullName evidence="10">G-alpha-domain-containing protein</fullName>
    </recommendedName>
</protein>
<feature type="region of interest" description="Disordered" evidence="7">
    <location>
        <begin position="1"/>
        <end position="50"/>
    </location>
</feature>
<keyword evidence="9" id="KW-1185">Reference proteome</keyword>
<evidence type="ECO:0000256" key="1">
    <source>
        <dbReference type="ARBA" id="ARBA00022723"/>
    </source>
</evidence>
<evidence type="ECO:0000256" key="2">
    <source>
        <dbReference type="ARBA" id="ARBA00022741"/>
    </source>
</evidence>
<keyword evidence="3 5" id="KW-0342">GTP-binding</keyword>
<proteinExistence type="predicted"/>
<keyword evidence="4" id="KW-0807">Transducer</keyword>
<dbReference type="FunFam" id="3.40.50.300:FF:000692">
    <property type="entry name" value="Guanine nucleotide-binding protein subunit alpha"/>
    <property type="match status" value="1"/>
</dbReference>
<dbReference type="Proteomes" id="UP000054166">
    <property type="component" value="Unassembled WGS sequence"/>
</dbReference>